<accession>A0A8S5TDN7</accession>
<sequence>MNEELEKGILKGTITGEFEMTEEMRRDTEKFIDDQFHKYGILKENESVSKDFITDPLTGIGYYKKEFNRRYKDRVNLLLREDSIYRKTLIEQMKKAKEGKKDI</sequence>
<evidence type="ECO:0000313" key="1">
    <source>
        <dbReference type="EMBL" id="DAF60874.1"/>
    </source>
</evidence>
<organism evidence="1">
    <name type="scientific">Siphoviridae sp. ctVDC13</name>
    <dbReference type="NCBI Taxonomy" id="2827880"/>
    <lineage>
        <taxon>Viruses</taxon>
        <taxon>Duplodnaviria</taxon>
        <taxon>Heunggongvirae</taxon>
        <taxon>Uroviricota</taxon>
        <taxon>Caudoviricetes</taxon>
    </lineage>
</organism>
<name>A0A8S5TDN7_9CAUD</name>
<dbReference type="EMBL" id="BK032798">
    <property type="protein sequence ID" value="DAF60874.1"/>
    <property type="molecule type" value="Genomic_DNA"/>
</dbReference>
<proteinExistence type="predicted"/>
<reference evidence="1" key="1">
    <citation type="journal article" date="2021" name="Proc. Natl. Acad. Sci. U.S.A.">
        <title>A Catalog of Tens of Thousands of Viruses from Human Metagenomes Reveals Hidden Associations with Chronic Diseases.</title>
        <authorList>
            <person name="Tisza M.J."/>
            <person name="Buck C.B."/>
        </authorList>
    </citation>
    <scope>NUCLEOTIDE SEQUENCE</scope>
    <source>
        <strain evidence="1">CtVDC13</strain>
    </source>
</reference>
<protein>
    <submittedName>
        <fullName evidence="1">Uncharacterized protein</fullName>
    </submittedName>
</protein>